<organism evidence="1 2">
    <name type="scientific">Paenibacillus anaericanus</name>
    <dbReference type="NCBI Taxonomy" id="170367"/>
    <lineage>
        <taxon>Bacteria</taxon>
        <taxon>Bacillati</taxon>
        <taxon>Bacillota</taxon>
        <taxon>Bacilli</taxon>
        <taxon>Bacillales</taxon>
        <taxon>Paenibacillaceae</taxon>
        <taxon>Paenibacillus</taxon>
    </lineage>
</organism>
<accession>A0A433Y5L6</accession>
<evidence type="ECO:0000313" key="2">
    <source>
        <dbReference type="Proteomes" id="UP000279446"/>
    </source>
</evidence>
<dbReference type="EMBL" id="RZNY01000017">
    <property type="protein sequence ID" value="RUT43866.1"/>
    <property type="molecule type" value="Genomic_DNA"/>
</dbReference>
<proteinExistence type="predicted"/>
<dbReference type="Proteomes" id="UP000279446">
    <property type="component" value="Unassembled WGS sequence"/>
</dbReference>
<comment type="caution">
    <text evidence="1">The sequence shown here is derived from an EMBL/GenBank/DDBJ whole genome shotgun (WGS) entry which is preliminary data.</text>
</comment>
<dbReference type="OrthoDB" id="1912370at2"/>
<dbReference type="RefSeq" id="WP_127193718.1">
    <property type="nucleotide sequence ID" value="NZ_RZNY01000017.1"/>
</dbReference>
<evidence type="ECO:0000313" key="1">
    <source>
        <dbReference type="EMBL" id="RUT43866.1"/>
    </source>
</evidence>
<gene>
    <name evidence="1" type="ORF">EJP82_19415</name>
</gene>
<keyword evidence="2" id="KW-1185">Reference proteome</keyword>
<name>A0A433Y5L6_9BACL</name>
<protein>
    <submittedName>
        <fullName evidence="1">Uncharacterized protein</fullName>
    </submittedName>
</protein>
<reference evidence="1 2" key="1">
    <citation type="submission" date="2018-12" db="EMBL/GenBank/DDBJ databases">
        <authorList>
            <person name="Sun L."/>
            <person name="Chen Z."/>
        </authorList>
    </citation>
    <scope>NUCLEOTIDE SEQUENCE [LARGE SCALE GENOMIC DNA]</scope>
    <source>
        <strain evidence="1 2">DSM 15890</strain>
    </source>
</reference>
<sequence length="113" mass="13332">MKKRYLWIVAVVTFATLGVCIRLFFFPSYESFTVIQQKELSSSKYGTYVYRGMADQTIYDSKINRKLIGKTQTGDRIVELKNDPANHYLILIFNTEMPWWDLYELDTKEDSPK</sequence>
<dbReference type="AlphaFoldDB" id="A0A433Y5L6"/>